<evidence type="ECO:0000313" key="2">
    <source>
        <dbReference type="Proteomes" id="UP000239757"/>
    </source>
</evidence>
<protein>
    <recommendedName>
        <fullName evidence="3">DUF4283 domain-containing protein</fullName>
    </recommendedName>
</protein>
<dbReference type="Proteomes" id="UP000239757">
    <property type="component" value="Unassembled WGS sequence"/>
</dbReference>
<dbReference type="OrthoDB" id="10437286at2759"/>
<organism evidence="1 2">
    <name type="scientific">Gossypium barbadense</name>
    <name type="common">Sea Island cotton</name>
    <name type="synonym">Hibiscus barbadensis</name>
    <dbReference type="NCBI Taxonomy" id="3634"/>
    <lineage>
        <taxon>Eukaryota</taxon>
        <taxon>Viridiplantae</taxon>
        <taxon>Streptophyta</taxon>
        <taxon>Embryophyta</taxon>
        <taxon>Tracheophyta</taxon>
        <taxon>Spermatophyta</taxon>
        <taxon>Magnoliopsida</taxon>
        <taxon>eudicotyledons</taxon>
        <taxon>Gunneridae</taxon>
        <taxon>Pentapetalae</taxon>
        <taxon>rosids</taxon>
        <taxon>malvids</taxon>
        <taxon>Malvales</taxon>
        <taxon>Malvaceae</taxon>
        <taxon>Malvoideae</taxon>
        <taxon>Gossypium</taxon>
    </lineage>
</organism>
<dbReference type="EMBL" id="KZ663378">
    <property type="protein sequence ID" value="PPS13194.1"/>
    <property type="molecule type" value="Genomic_DNA"/>
</dbReference>
<gene>
    <name evidence="1" type="ORF">GOBAR_AA07450</name>
</gene>
<evidence type="ECO:0000313" key="1">
    <source>
        <dbReference type="EMBL" id="PPS13194.1"/>
    </source>
</evidence>
<dbReference type="AlphaFoldDB" id="A0A2P5YCA8"/>
<evidence type="ECO:0008006" key="3">
    <source>
        <dbReference type="Google" id="ProtNLM"/>
    </source>
</evidence>
<reference evidence="1 2" key="1">
    <citation type="submission" date="2015-01" db="EMBL/GenBank/DDBJ databases">
        <title>Genome of allotetraploid Gossypium barbadense reveals genomic plasticity and fiber elongation in cotton evolution.</title>
        <authorList>
            <person name="Chen X."/>
            <person name="Liu X."/>
            <person name="Zhao B."/>
            <person name="Zheng H."/>
            <person name="Hu Y."/>
            <person name="Lu G."/>
            <person name="Yang C."/>
            <person name="Chen J."/>
            <person name="Shan C."/>
            <person name="Zhang L."/>
            <person name="Zhou Y."/>
            <person name="Wang L."/>
            <person name="Guo W."/>
            <person name="Bai Y."/>
            <person name="Ruan J."/>
            <person name="Shangguan X."/>
            <person name="Mao Y."/>
            <person name="Jiang J."/>
            <person name="Zhu Y."/>
            <person name="Lei J."/>
            <person name="Kang H."/>
            <person name="Chen S."/>
            <person name="He X."/>
            <person name="Wang R."/>
            <person name="Wang Y."/>
            <person name="Chen J."/>
            <person name="Wang L."/>
            <person name="Yu S."/>
            <person name="Wang B."/>
            <person name="Wei J."/>
            <person name="Song S."/>
            <person name="Lu X."/>
            <person name="Gao Z."/>
            <person name="Gu W."/>
            <person name="Deng X."/>
            <person name="Ma D."/>
            <person name="Wang S."/>
            <person name="Liang W."/>
            <person name="Fang L."/>
            <person name="Cai C."/>
            <person name="Zhu X."/>
            <person name="Zhou B."/>
            <person name="Zhang Y."/>
            <person name="Chen Z."/>
            <person name="Xu S."/>
            <person name="Zhu R."/>
            <person name="Wang S."/>
            <person name="Zhang T."/>
            <person name="Zhao G."/>
        </authorList>
    </citation>
    <scope>NUCLEOTIDE SEQUENCE [LARGE SCALE GENOMIC DNA]</scope>
    <source>
        <strain evidence="2">cv. Xinhai21</strain>
        <tissue evidence="1">Leaf</tissue>
    </source>
</reference>
<proteinExistence type="predicted"/>
<name>A0A2P5YCA8_GOSBA</name>
<accession>A0A2P5YCA8</accession>
<sequence>MNGSGSLSNNRVGNNDDFNKDCNTKKVRFKDGEDVSSKNMVVDMAPVSGVSWKDKLLGRESTGSLASPTISIDSLDVDLNFEYGDILRSTLNKILAINFSERFKRILVKDMETTIIVKLLGCNIGYGVLYNQNSSLWKPSQTFQLMDVEMAI</sequence>